<dbReference type="PANTHER" id="PTHR34613:SF1">
    <property type="entry name" value="SLL6017 PROTEIN"/>
    <property type="match status" value="1"/>
</dbReference>
<protein>
    <recommendedName>
        <fullName evidence="3">Transposase/invertase (TIGR01784 family)</fullName>
    </recommendedName>
</protein>
<dbReference type="EMBL" id="JAPNUD010000071">
    <property type="protein sequence ID" value="MDA0643602.1"/>
    <property type="molecule type" value="Genomic_DNA"/>
</dbReference>
<dbReference type="Proteomes" id="UP001212498">
    <property type="component" value="Unassembled WGS sequence"/>
</dbReference>
<evidence type="ECO:0008006" key="3">
    <source>
        <dbReference type="Google" id="ProtNLM"/>
    </source>
</evidence>
<proteinExistence type="predicted"/>
<reference evidence="1 2" key="1">
    <citation type="submission" date="2022-11" db="EMBL/GenBank/DDBJ databases">
        <title>Nonomuraea corallina sp. nov., a new species of the genus Nonomuraea isolated from sea side sediment in Thai sea.</title>
        <authorList>
            <person name="Ngamcharungchit C."/>
            <person name="Matsumoto A."/>
            <person name="Suriyachadkun C."/>
            <person name="Panbangred W."/>
            <person name="Inahashi Y."/>
            <person name="Intra B."/>
        </authorList>
    </citation>
    <scope>NUCLEOTIDE SEQUENCE [LARGE SCALE GENOMIC DNA]</scope>
    <source>
        <strain evidence="1 2">DSM 43553</strain>
    </source>
</reference>
<evidence type="ECO:0000313" key="2">
    <source>
        <dbReference type="Proteomes" id="UP001212498"/>
    </source>
</evidence>
<organism evidence="1 2">
    <name type="scientific">Nonomuraea ferruginea</name>
    <dbReference type="NCBI Taxonomy" id="46174"/>
    <lineage>
        <taxon>Bacteria</taxon>
        <taxon>Bacillati</taxon>
        <taxon>Actinomycetota</taxon>
        <taxon>Actinomycetes</taxon>
        <taxon>Streptosporangiales</taxon>
        <taxon>Streptosporangiaceae</taxon>
        <taxon>Nonomuraea</taxon>
    </lineage>
</organism>
<keyword evidence="2" id="KW-1185">Reference proteome</keyword>
<evidence type="ECO:0000313" key="1">
    <source>
        <dbReference type="EMBL" id="MDA0643602.1"/>
    </source>
</evidence>
<accession>A0ABT4T296</accession>
<dbReference type="PANTHER" id="PTHR34613">
    <property type="entry name" value="SLL0800 PROTEIN"/>
    <property type="match status" value="1"/>
</dbReference>
<dbReference type="RefSeq" id="WP_271277835.1">
    <property type="nucleotide sequence ID" value="NZ_BAABFD010000004.1"/>
</dbReference>
<gene>
    <name evidence="1" type="ORF">OUY24_23495</name>
</gene>
<name>A0ABT4T296_9ACTN</name>
<comment type="caution">
    <text evidence="1">The sequence shown here is derived from an EMBL/GenBank/DDBJ whole genome shotgun (WGS) entry which is preliminary data.</text>
</comment>
<sequence length="240" mass="26558">MSSRHATYAALLFTEGKVKLAVITEVQRQRDDTKHWTWLAYIANMRARDRCQALLVVICPNRAVAAWASQHIQTGHPGLVLRPFVIGPDNTPVITDVAEAVGNIGLAAIAAITHSENPQIKAILATLTEALDHIDPEKAGRYAEYVTVALAGDAQKEMERLMATQTYLYQGEYAQSLMAKGEARGEARGEAKGLLVVLEARGFRVTEDDRDRIMSCTDIKTLERWLQRAALVDSVDKLFE</sequence>